<keyword evidence="9" id="KW-0812">Transmembrane</keyword>
<evidence type="ECO:0000256" key="7">
    <source>
        <dbReference type="PROSITE-ProRule" id="PRU00461"/>
    </source>
</evidence>
<name>A0A8B9WRX5_BOSMU</name>
<keyword evidence="4 6" id="KW-1015">Disulfide bond</keyword>
<dbReference type="FunFam" id="2.120.10.30:FF:000241">
    <property type="entry name" value="Low-density lipoprotein receptor-related protein 6"/>
    <property type="match status" value="1"/>
</dbReference>
<dbReference type="SUPFAM" id="SSF57196">
    <property type="entry name" value="EGF/Laminin"/>
    <property type="match status" value="2"/>
</dbReference>
<dbReference type="Proteomes" id="UP000694520">
    <property type="component" value="Chromosome 28"/>
</dbReference>
<dbReference type="GO" id="GO:0005886">
    <property type="term" value="C:plasma membrane"/>
    <property type="evidence" value="ECO:0007669"/>
    <property type="project" value="TreeGrafter"/>
</dbReference>
<dbReference type="PROSITE" id="PS51120">
    <property type="entry name" value="LDLRB"/>
    <property type="match status" value="2"/>
</dbReference>
<feature type="repeat" description="LDL-receptor class B" evidence="7">
    <location>
        <begin position="69"/>
        <end position="116"/>
    </location>
</feature>
<dbReference type="PROSITE" id="PS50026">
    <property type="entry name" value="EGF_3"/>
    <property type="match status" value="1"/>
</dbReference>
<feature type="compositionally biased region" description="Polar residues" evidence="8">
    <location>
        <begin position="598"/>
        <end position="607"/>
    </location>
</feature>
<evidence type="ECO:0000256" key="5">
    <source>
        <dbReference type="ARBA" id="ARBA00023180"/>
    </source>
</evidence>
<dbReference type="Ensembl" id="ENSBGRT00000013614.1">
    <property type="protein sequence ID" value="ENSBGRP00000011798.1"/>
    <property type="gene ID" value="ENSBGRG00000007440.1"/>
</dbReference>
<evidence type="ECO:0000256" key="6">
    <source>
        <dbReference type="PROSITE-ProRule" id="PRU00076"/>
    </source>
</evidence>
<proteinExistence type="predicted"/>
<keyword evidence="5" id="KW-0325">Glycoprotein</keyword>
<dbReference type="GeneTree" id="ENSGT00940000162544"/>
<evidence type="ECO:0000256" key="4">
    <source>
        <dbReference type="ARBA" id="ARBA00023157"/>
    </source>
</evidence>
<feature type="compositionally biased region" description="Polar residues" evidence="8">
    <location>
        <begin position="568"/>
        <end position="584"/>
    </location>
</feature>
<dbReference type="SUPFAM" id="SSF63825">
    <property type="entry name" value="YWTD domain"/>
    <property type="match status" value="2"/>
</dbReference>
<dbReference type="GO" id="GO:0043235">
    <property type="term" value="C:receptor complex"/>
    <property type="evidence" value="ECO:0007669"/>
    <property type="project" value="TreeGrafter"/>
</dbReference>
<keyword evidence="3" id="KW-0677">Repeat</keyword>
<keyword evidence="1 6" id="KW-0245">EGF-like domain</keyword>
<evidence type="ECO:0000256" key="8">
    <source>
        <dbReference type="SAM" id="MobiDB-lite"/>
    </source>
</evidence>
<evidence type="ECO:0000313" key="12">
    <source>
        <dbReference type="Proteomes" id="UP000694520"/>
    </source>
</evidence>
<dbReference type="PANTHER" id="PTHR22722">
    <property type="entry name" value="LOW-DENSITY LIPOPROTEIN RECEPTOR-RELATED PROTEIN 2-RELATED"/>
    <property type="match status" value="1"/>
</dbReference>
<evidence type="ECO:0000256" key="3">
    <source>
        <dbReference type="ARBA" id="ARBA00022737"/>
    </source>
</evidence>
<dbReference type="SMART" id="SM00135">
    <property type="entry name" value="LY"/>
    <property type="match status" value="9"/>
</dbReference>
<reference evidence="11" key="2">
    <citation type="submission" date="2025-05" db="UniProtKB">
        <authorList>
            <consortium name="Ensembl"/>
        </authorList>
    </citation>
    <scope>IDENTIFICATION</scope>
</reference>
<evidence type="ECO:0000259" key="10">
    <source>
        <dbReference type="PROSITE" id="PS50026"/>
    </source>
</evidence>
<feature type="repeat" description="LDL-receptor class B" evidence="7">
    <location>
        <begin position="117"/>
        <end position="160"/>
    </location>
</feature>
<evidence type="ECO:0000256" key="1">
    <source>
        <dbReference type="ARBA" id="ARBA00022536"/>
    </source>
</evidence>
<evidence type="ECO:0000256" key="9">
    <source>
        <dbReference type="SAM" id="Phobius"/>
    </source>
</evidence>
<dbReference type="PANTHER" id="PTHR22722:SF12">
    <property type="entry name" value="EGF-LIKE DOMAIN-CONTAINING PROTEIN"/>
    <property type="match status" value="1"/>
</dbReference>
<keyword evidence="9" id="KW-0472">Membrane</keyword>
<feature type="domain" description="EGF-like" evidence="10">
    <location>
        <begin position="649"/>
        <end position="685"/>
    </location>
</feature>
<organism evidence="11 12">
    <name type="scientific">Bos mutus grunniens</name>
    <name type="common">Wild yak</name>
    <name type="synonym">Bos grunniens</name>
    <dbReference type="NCBI Taxonomy" id="30521"/>
    <lineage>
        <taxon>Eukaryota</taxon>
        <taxon>Metazoa</taxon>
        <taxon>Chordata</taxon>
        <taxon>Craniata</taxon>
        <taxon>Vertebrata</taxon>
        <taxon>Euteleostomi</taxon>
        <taxon>Mammalia</taxon>
        <taxon>Eutheria</taxon>
        <taxon>Laurasiatheria</taxon>
        <taxon>Artiodactyla</taxon>
        <taxon>Ruminantia</taxon>
        <taxon>Pecora</taxon>
        <taxon>Bovidae</taxon>
        <taxon>Bovinae</taxon>
        <taxon>Bos</taxon>
    </lineage>
</organism>
<feature type="region of interest" description="Disordered" evidence="8">
    <location>
        <begin position="568"/>
        <end position="618"/>
    </location>
</feature>
<dbReference type="PROSITE" id="PS00022">
    <property type="entry name" value="EGF_1"/>
    <property type="match status" value="1"/>
</dbReference>
<dbReference type="InterPro" id="IPR000742">
    <property type="entry name" value="EGF"/>
</dbReference>
<dbReference type="SMART" id="SM00181">
    <property type="entry name" value="EGF"/>
    <property type="match status" value="2"/>
</dbReference>
<dbReference type="InterPro" id="IPR011042">
    <property type="entry name" value="6-blade_b-propeller_TolB-like"/>
</dbReference>
<keyword evidence="2" id="KW-0732">Signal</keyword>
<dbReference type="InterPro" id="IPR000033">
    <property type="entry name" value="LDLR_classB_rpt"/>
</dbReference>
<evidence type="ECO:0000256" key="2">
    <source>
        <dbReference type="ARBA" id="ARBA00022729"/>
    </source>
</evidence>
<protein>
    <recommendedName>
        <fullName evidence="10">EGF-like domain-containing protein</fullName>
    </recommendedName>
</protein>
<evidence type="ECO:0000313" key="11">
    <source>
        <dbReference type="Ensembl" id="ENSBGRP00000011798.1"/>
    </source>
</evidence>
<accession>A0A8B9WRX5</accession>
<dbReference type="Pfam" id="PF00058">
    <property type="entry name" value="Ldl_recept_b"/>
    <property type="match status" value="1"/>
</dbReference>
<comment type="caution">
    <text evidence="6">Lacks conserved residue(s) required for the propagation of feature annotation.</text>
</comment>
<dbReference type="Gene3D" id="2.120.10.30">
    <property type="entry name" value="TolB, C-terminal domain"/>
    <property type="match status" value="2"/>
</dbReference>
<keyword evidence="12" id="KW-1185">Reference proteome</keyword>
<dbReference type="PROSITE" id="PS01186">
    <property type="entry name" value="EGF_2"/>
    <property type="match status" value="1"/>
</dbReference>
<reference evidence="11" key="1">
    <citation type="submission" date="2019-05" db="EMBL/GenBank/DDBJ databases">
        <authorList>
            <person name="Zhang S."/>
            <person name="Liu J."/>
        </authorList>
    </citation>
    <scope>NUCLEOTIDE SEQUENCE [LARGE SCALE GENOMIC DNA]</scope>
</reference>
<keyword evidence="9" id="KW-1133">Transmembrane helix</keyword>
<dbReference type="AlphaFoldDB" id="A0A8B9WRX5"/>
<feature type="disulfide bond" evidence="6">
    <location>
        <begin position="675"/>
        <end position="684"/>
    </location>
</feature>
<dbReference type="InterPro" id="IPR051221">
    <property type="entry name" value="LDLR-related"/>
</dbReference>
<sequence length="770" mass="86040">MRSLKEDILATTDKNLIIFSIDYDLVDQKVFWTDLGAQSIQWISMDMKKKGTMVKGIKADCIVVDWIGRNLYWTDGTAGQILAIQLTAIWRGKSEYTVVLDNDLNQPRSLALDPLNGLMYWSEIGGEPQIEQAGMDGSSRKILLSQGLGWPTSIVLDQLSWKIFWSDDKFHCIGSANLDGTGISMLQLTQIKSPFSVAVFEDEVFWSEMKTRTVQRMKKMTGKNRAVLIKRLEQPYGLKVMHEVLQPRSSNPCLDAECSHLCLLSPQSKGSCRCPAGLLLADDGVNCVPLKESAFLFLGLPTVIMQIYLKNLDASRGQATLPGHRILPFTNVNQLASMDYVAQEKVLYLTEWNTGDIWLLRLKDSGKLSWRKIISVEGTVTDLAVDWLSGNIYWIGSENAHINIASPRGQYSTVLLSGSLYRPTCVVLHPPTAVMCFVDLGPQDDGRRGSSIECASMDGSRRKVLWRKPQVPVGLSFSDAGTRLYWADPGRGLIESIQQDGSRYRVDRRGIQGLNLFTYGQGMMFWTTVDDAQISKVWYSKAELSENRWFQVDQKIVDLKVYSKLSQQGTYPDTTHSTPTPKTSESGKRLTPKAVQPLQGTKSTKTRSPGPEGMNYPVRKILTPPIPALESETPETKEGGQPKDSHREKLLLCSSDFCSGRGICTMQGELRKCNCLMGYSGDFCEAAAHGPAPGHIALSLTIALLVVLVILGAFVYFRREHKLKRNRTASSRNLTCHKENDQEEENLMNSETFVNEAYDEQELLTSLQTD</sequence>
<dbReference type="Ensembl" id="ENSBGRT00000013709.1">
    <property type="protein sequence ID" value="ENSBGRP00000011884.1"/>
    <property type="gene ID" value="ENSBGRG00000007440.1"/>
</dbReference>
<feature type="transmembrane region" description="Helical" evidence="9">
    <location>
        <begin position="696"/>
        <end position="717"/>
    </location>
</feature>